<dbReference type="KEGG" id="brh:RBRH_00420"/>
<dbReference type="SUPFAM" id="SSF47413">
    <property type="entry name" value="lambda repressor-like DNA-binding domains"/>
    <property type="match status" value="1"/>
</dbReference>
<dbReference type="GO" id="GO:0005829">
    <property type="term" value="C:cytosol"/>
    <property type="evidence" value="ECO:0007669"/>
    <property type="project" value="TreeGrafter"/>
</dbReference>
<dbReference type="Proteomes" id="UP000007437">
    <property type="component" value="Plasmid pBRH01"/>
</dbReference>
<dbReference type="PANTHER" id="PTHR46797:SF1">
    <property type="entry name" value="METHYLPHOSPHONATE SYNTHASE"/>
    <property type="match status" value="1"/>
</dbReference>
<dbReference type="GO" id="GO:0003677">
    <property type="term" value="F:DNA binding"/>
    <property type="evidence" value="ECO:0007669"/>
    <property type="project" value="UniProtKB-KW"/>
</dbReference>
<dbReference type="InterPro" id="IPR001387">
    <property type="entry name" value="Cro/C1-type_HTH"/>
</dbReference>
<organism evidence="3 4">
    <name type="scientific">Mycetohabitans rhizoxinica (strain DSM 19002 / CIP 109453 / HKI 454)</name>
    <name type="common">Paraburkholderia rhizoxinica</name>
    <dbReference type="NCBI Taxonomy" id="882378"/>
    <lineage>
        <taxon>Bacteria</taxon>
        <taxon>Pseudomonadati</taxon>
        <taxon>Pseudomonadota</taxon>
        <taxon>Betaproteobacteria</taxon>
        <taxon>Burkholderiales</taxon>
        <taxon>Burkholderiaceae</taxon>
        <taxon>Mycetohabitans</taxon>
    </lineage>
</organism>
<keyword evidence="3" id="KW-0614">Plasmid</keyword>
<dbReference type="Gene3D" id="1.10.260.40">
    <property type="entry name" value="lambda repressor-like DNA-binding domains"/>
    <property type="match status" value="1"/>
</dbReference>
<keyword evidence="1" id="KW-0238">DNA-binding</keyword>
<dbReference type="RefSeq" id="WP_013428361.1">
    <property type="nucleotide sequence ID" value="NC_014718.1"/>
</dbReference>
<dbReference type="Pfam" id="PF01381">
    <property type="entry name" value="HTH_3"/>
    <property type="match status" value="1"/>
</dbReference>
<sequence>MTQENGPRSKLARTVGQAVARQRRLRGLTQEQRSEAAGLAQASLSQIERGKILPGLDQLAQLAQLLNC</sequence>
<evidence type="ECO:0000313" key="4">
    <source>
        <dbReference type="Proteomes" id="UP000007437"/>
    </source>
</evidence>
<geneLocation type="plasmid" evidence="3 4">
    <name>pBRH01</name>
</geneLocation>
<dbReference type="SMART" id="SM00530">
    <property type="entry name" value="HTH_XRE"/>
    <property type="match status" value="1"/>
</dbReference>
<feature type="domain" description="HTH cro/C1-type" evidence="2">
    <location>
        <begin position="19"/>
        <end position="68"/>
    </location>
</feature>
<dbReference type="InterPro" id="IPR010982">
    <property type="entry name" value="Lambda_DNA-bd_dom_sf"/>
</dbReference>
<evidence type="ECO:0000259" key="2">
    <source>
        <dbReference type="PROSITE" id="PS50943"/>
    </source>
</evidence>
<dbReference type="HOGENOM" id="CLU_066192_29_1_4"/>
<dbReference type="PROSITE" id="PS50943">
    <property type="entry name" value="HTH_CROC1"/>
    <property type="match status" value="1"/>
</dbReference>
<evidence type="ECO:0000256" key="1">
    <source>
        <dbReference type="ARBA" id="ARBA00023125"/>
    </source>
</evidence>
<reference evidence="3 4" key="1">
    <citation type="journal article" date="2011" name="J. Bacteriol.">
        <title>Complete genome sequence of Burkholderia rhizoxinica, an endosymbiont of Rhizopus microsporus.</title>
        <authorList>
            <person name="Lackner G."/>
            <person name="Moebius N."/>
            <person name="Partida-Martinez L."/>
            <person name="Hertweck C."/>
        </authorList>
    </citation>
    <scope>NUCLEOTIDE SEQUENCE [LARGE SCALE GENOMIC DNA]</scope>
    <source>
        <strain evidence="4">DSM 19002 / CIP 109453 / HKI 454</strain>
        <plasmid evidence="3 4">pBRH01</plasmid>
    </source>
</reference>
<dbReference type="GO" id="GO:0003700">
    <property type="term" value="F:DNA-binding transcription factor activity"/>
    <property type="evidence" value="ECO:0007669"/>
    <property type="project" value="TreeGrafter"/>
</dbReference>
<accession>E5ATS6</accession>
<evidence type="ECO:0000313" key="3">
    <source>
        <dbReference type="EMBL" id="CBW76500.1"/>
    </source>
</evidence>
<proteinExistence type="predicted"/>
<dbReference type="InterPro" id="IPR050807">
    <property type="entry name" value="TransReg_Diox_bact_type"/>
</dbReference>
<dbReference type="CDD" id="cd00093">
    <property type="entry name" value="HTH_XRE"/>
    <property type="match status" value="1"/>
</dbReference>
<dbReference type="AlphaFoldDB" id="E5ATS6"/>
<gene>
    <name evidence="3" type="ordered locus">RBRH_00420</name>
</gene>
<dbReference type="EMBL" id="FR687360">
    <property type="protein sequence ID" value="CBW76500.1"/>
    <property type="molecule type" value="Genomic_DNA"/>
</dbReference>
<dbReference type="PANTHER" id="PTHR46797">
    <property type="entry name" value="HTH-TYPE TRANSCRIPTIONAL REGULATOR"/>
    <property type="match status" value="1"/>
</dbReference>
<name>E5ATS6_MYCRK</name>
<protein>
    <submittedName>
        <fullName evidence="3">Transcriptional regulator, Cro/CI family</fullName>
    </submittedName>
</protein>